<evidence type="ECO:0000313" key="2">
    <source>
        <dbReference type="EMBL" id="ANP39873.1"/>
    </source>
</evidence>
<dbReference type="Proteomes" id="UP000013243">
    <property type="component" value="Chromosome"/>
</dbReference>
<dbReference type="InterPro" id="IPR009506">
    <property type="entry name" value="YjiS-like"/>
</dbReference>
<organism evidence="2 3">
    <name type="scientific">Tritonibacter mobilis F1926</name>
    <dbReference type="NCBI Taxonomy" id="1265309"/>
    <lineage>
        <taxon>Bacteria</taxon>
        <taxon>Pseudomonadati</taxon>
        <taxon>Pseudomonadota</taxon>
        <taxon>Alphaproteobacteria</taxon>
        <taxon>Rhodobacterales</taxon>
        <taxon>Paracoccaceae</taxon>
        <taxon>Tritonibacter</taxon>
    </lineage>
</organism>
<dbReference type="RefSeq" id="WP_005653679.1">
    <property type="nucleotide sequence ID" value="NZ_CP015230.1"/>
</dbReference>
<dbReference type="STRING" id="1265309.K529_003765"/>
<evidence type="ECO:0000259" key="1">
    <source>
        <dbReference type="Pfam" id="PF06568"/>
    </source>
</evidence>
<gene>
    <name evidence="2" type="ORF">K529_003765</name>
</gene>
<dbReference type="AlphaFoldDB" id="A0A1B0ZZY4"/>
<reference evidence="2 3" key="1">
    <citation type="journal article" date="2016" name="ISME J.">
        <title>Global occurrence and heterogeneity of the Roseobacter-clade species Ruegeria mobilis.</title>
        <authorList>
            <person name="Sonnenschein E."/>
            <person name="Gram L."/>
        </authorList>
    </citation>
    <scope>NUCLEOTIDE SEQUENCE [LARGE SCALE GENOMIC DNA]</scope>
    <source>
        <strain evidence="2 3">F1926</strain>
    </source>
</reference>
<protein>
    <recommendedName>
        <fullName evidence="1">YjiS-like domain-containing protein</fullName>
    </recommendedName>
</protein>
<dbReference type="EMBL" id="CP015230">
    <property type="protein sequence ID" value="ANP39873.1"/>
    <property type="molecule type" value="Genomic_DNA"/>
</dbReference>
<feature type="domain" description="YjiS-like" evidence="1">
    <location>
        <begin position="26"/>
        <end position="60"/>
    </location>
</feature>
<name>A0A1B0ZZY4_9RHOB</name>
<accession>A0A1B0ZZY4</accession>
<dbReference type="OrthoDB" id="8244198at2"/>
<dbReference type="KEGG" id="rmb:K529_003765"/>
<evidence type="ECO:0000313" key="3">
    <source>
        <dbReference type="Proteomes" id="UP000013243"/>
    </source>
</evidence>
<dbReference type="Pfam" id="PF06568">
    <property type="entry name" value="YjiS-like"/>
    <property type="match status" value="1"/>
</dbReference>
<proteinExistence type="predicted"/>
<dbReference type="GeneID" id="28248919"/>
<sequence>MAILNTIHAPKSFTTGGVTGMIEAARARFAQYRVYRKTLSELGELSNRELADLGLNRSMLKRIALEAAYGEVK</sequence>